<organism evidence="2 3">
    <name type="scientific">Aphanothece hegewaldii CCALA 016</name>
    <dbReference type="NCBI Taxonomy" id="2107694"/>
    <lineage>
        <taxon>Bacteria</taxon>
        <taxon>Bacillati</taxon>
        <taxon>Cyanobacteriota</taxon>
        <taxon>Cyanophyceae</taxon>
        <taxon>Oscillatoriophycideae</taxon>
        <taxon>Chroococcales</taxon>
        <taxon>Aphanothecaceae</taxon>
        <taxon>Aphanothece</taxon>
    </lineage>
</organism>
<sequence length="107" mass="12311">MIIRSKSFTNWFKANLHEYAEDIALHGADGGFPYITYTSDTVKIFDKFADEIWDMAVEDAEDTGYKNVAAMIAEFGRSDMLDDFDSFKNLMVWYACEKFAHQLIDGK</sequence>
<dbReference type="EMBL" id="PXOH01000028">
    <property type="protein sequence ID" value="PSF33932.1"/>
    <property type="molecule type" value="Genomic_DNA"/>
</dbReference>
<name>A0A2T1LTR5_9CHRO</name>
<evidence type="ECO:0000313" key="2">
    <source>
        <dbReference type="EMBL" id="PSF33932.1"/>
    </source>
</evidence>
<dbReference type="InterPro" id="IPR055646">
    <property type="entry name" value="DUF7222"/>
</dbReference>
<comment type="caution">
    <text evidence="2">The sequence shown here is derived from an EMBL/GenBank/DDBJ whole genome shotgun (WGS) entry which is preliminary data.</text>
</comment>
<dbReference type="OrthoDB" id="9834881at2"/>
<accession>A0A2T1LTR5</accession>
<keyword evidence="3" id="KW-1185">Reference proteome</keyword>
<reference evidence="2 3" key="1">
    <citation type="submission" date="2018-03" db="EMBL/GenBank/DDBJ databases">
        <title>The ancient ancestry and fast evolution of plastids.</title>
        <authorList>
            <person name="Moore K.R."/>
            <person name="Magnabosco C."/>
            <person name="Momper L."/>
            <person name="Gold D.A."/>
            <person name="Bosak T."/>
            <person name="Fournier G.P."/>
        </authorList>
    </citation>
    <scope>NUCLEOTIDE SEQUENCE [LARGE SCALE GENOMIC DNA]</scope>
    <source>
        <strain evidence="2 3">CCALA 016</strain>
    </source>
</reference>
<dbReference type="Pfam" id="PF23864">
    <property type="entry name" value="DUF7222"/>
    <property type="match status" value="1"/>
</dbReference>
<reference evidence="2 3" key="2">
    <citation type="submission" date="2018-03" db="EMBL/GenBank/DDBJ databases">
        <authorList>
            <person name="Keele B.F."/>
        </authorList>
    </citation>
    <scope>NUCLEOTIDE SEQUENCE [LARGE SCALE GENOMIC DNA]</scope>
    <source>
        <strain evidence="2 3">CCALA 016</strain>
    </source>
</reference>
<feature type="domain" description="DUF7222" evidence="1">
    <location>
        <begin position="15"/>
        <end position="105"/>
    </location>
</feature>
<evidence type="ECO:0000313" key="3">
    <source>
        <dbReference type="Proteomes" id="UP000239001"/>
    </source>
</evidence>
<evidence type="ECO:0000259" key="1">
    <source>
        <dbReference type="Pfam" id="PF23864"/>
    </source>
</evidence>
<protein>
    <recommendedName>
        <fullName evidence="1">DUF7222 domain-containing protein</fullName>
    </recommendedName>
</protein>
<gene>
    <name evidence="2" type="ORF">C7H19_19270</name>
</gene>
<dbReference type="Proteomes" id="UP000239001">
    <property type="component" value="Unassembled WGS sequence"/>
</dbReference>
<proteinExistence type="predicted"/>
<dbReference type="AlphaFoldDB" id="A0A2T1LTR5"/>